<dbReference type="Proteomes" id="UP000814176">
    <property type="component" value="Unassembled WGS sequence"/>
</dbReference>
<proteinExistence type="predicted"/>
<keyword evidence="2" id="KW-1185">Reference proteome</keyword>
<organism evidence="1 2">
    <name type="scientific">Rhodofomes roseus</name>
    <dbReference type="NCBI Taxonomy" id="34475"/>
    <lineage>
        <taxon>Eukaryota</taxon>
        <taxon>Fungi</taxon>
        <taxon>Dikarya</taxon>
        <taxon>Basidiomycota</taxon>
        <taxon>Agaricomycotina</taxon>
        <taxon>Agaricomycetes</taxon>
        <taxon>Polyporales</taxon>
        <taxon>Rhodofomes</taxon>
    </lineage>
</organism>
<dbReference type="RefSeq" id="XP_047774824.1">
    <property type="nucleotide sequence ID" value="XM_047921779.1"/>
</dbReference>
<protein>
    <submittedName>
        <fullName evidence="1">Uncharacterized protein</fullName>
    </submittedName>
</protein>
<reference evidence="1 2" key="1">
    <citation type="journal article" date="2021" name="Environ. Microbiol.">
        <title>Gene family expansions and transcriptome signatures uncover fungal adaptations to wood decay.</title>
        <authorList>
            <person name="Hage H."/>
            <person name="Miyauchi S."/>
            <person name="Viragh M."/>
            <person name="Drula E."/>
            <person name="Min B."/>
            <person name="Chaduli D."/>
            <person name="Navarro D."/>
            <person name="Favel A."/>
            <person name="Norest M."/>
            <person name="Lesage-Meessen L."/>
            <person name="Balint B."/>
            <person name="Merenyi Z."/>
            <person name="de Eugenio L."/>
            <person name="Morin E."/>
            <person name="Martinez A.T."/>
            <person name="Baldrian P."/>
            <person name="Stursova M."/>
            <person name="Martinez M.J."/>
            <person name="Novotny C."/>
            <person name="Magnuson J.K."/>
            <person name="Spatafora J.W."/>
            <person name="Maurice S."/>
            <person name="Pangilinan J."/>
            <person name="Andreopoulos W."/>
            <person name="LaButti K."/>
            <person name="Hundley H."/>
            <person name="Na H."/>
            <person name="Kuo A."/>
            <person name="Barry K."/>
            <person name="Lipzen A."/>
            <person name="Henrissat B."/>
            <person name="Riley R."/>
            <person name="Ahrendt S."/>
            <person name="Nagy L.G."/>
            <person name="Grigoriev I.V."/>
            <person name="Martin F."/>
            <person name="Rosso M.N."/>
        </authorList>
    </citation>
    <scope>NUCLEOTIDE SEQUENCE [LARGE SCALE GENOMIC DNA]</scope>
    <source>
        <strain evidence="1 2">CIRM-BRFM 1785</strain>
    </source>
</reference>
<name>A0ABQ8K4B7_9APHY</name>
<accession>A0ABQ8K4B7</accession>
<comment type="caution">
    <text evidence="1">The sequence shown here is derived from an EMBL/GenBank/DDBJ whole genome shotgun (WGS) entry which is preliminary data.</text>
</comment>
<dbReference type="EMBL" id="JADCUA010000024">
    <property type="protein sequence ID" value="KAH9831727.1"/>
    <property type="molecule type" value="Genomic_DNA"/>
</dbReference>
<evidence type="ECO:0000313" key="2">
    <source>
        <dbReference type="Proteomes" id="UP000814176"/>
    </source>
</evidence>
<sequence length="111" mass="12341">MFQILKADTWTGSMDGTGYKHANTSHISSVMGKTSGVQLEVVKELLVEYLEIYNGSLLGKDHPLALAEGLCKLVGWGSDHAKDQKKCFWLLSDWKQQGMGTLKTWQVIILS</sequence>
<dbReference type="GeneID" id="72002511"/>
<gene>
    <name evidence="1" type="ORF">C8Q71DRAFT_726621</name>
</gene>
<evidence type="ECO:0000313" key="1">
    <source>
        <dbReference type="EMBL" id="KAH9831727.1"/>
    </source>
</evidence>